<dbReference type="EMBL" id="VITT01000006">
    <property type="protein sequence ID" value="TWB60670.1"/>
    <property type="molecule type" value="Genomic_DNA"/>
</dbReference>
<evidence type="ECO:0000313" key="8">
    <source>
        <dbReference type="Proteomes" id="UP000318050"/>
    </source>
</evidence>
<dbReference type="SUPFAM" id="SSF50129">
    <property type="entry name" value="GroES-like"/>
    <property type="match status" value="1"/>
</dbReference>
<dbReference type="PROSITE" id="PS00059">
    <property type="entry name" value="ADH_ZINC"/>
    <property type="match status" value="1"/>
</dbReference>
<dbReference type="InterPro" id="IPR013154">
    <property type="entry name" value="ADH-like_N"/>
</dbReference>
<feature type="domain" description="Alcohol dehydrogenase-like C-terminal" evidence="5">
    <location>
        <begin position="220"/>
        <end position="330"/>
    </location>
</feature>
<evidence type="ECO:0000256" key="2">
    <source>
        <dbReference type="ARBA" id="ARBA00022833"/>
    </source>
</evidence>
<gene>
    <name evidence="7" type="ORF">FBZ92_106231</name>
</gene>
<comment type="caution">
    <text evidence="7">The sequence shown here is derived from an EMBL/GenBank/DDBJ whole genome shotgun (WGS) entry which is preliminary data.</text>
</comment>
<dbReference type="Proteomes" id="UP000318050">
    <property type="component" value="Unassembled WGS sequence"/>
</dbReference>
<reference evidence="7 8" key="1">
    <citation type="submission" date="2019-06" db="EMBL/GenBank/DDBJ databases">
        <title>Genomic Encyclopedia of Type Strains, Phase IV (KMG-V): Genome sequencing to study the core and pangenomes of soil and plant-associated prokaryotes.</title>
        <authorList>
            <person name="Whitman W."/>
        </authorList>
    </citation>
    <scope>NUCLEOTIDE SEQUENCE [LARGE SCALE GENOMIC DNA]</scope>
    <source>
        <strain evidence="7 8">BR 11140</strain>
    </source>
</reference>
<keyword evidence="1 4" id="KW-0479">Metal-binding</keyword>
<dbReference type="Pfam" id="PF00107">
    <property type="entry name" value="ADH_zinc_N"/>
    <property type="match status" value="1"/>
</dbReference>
<evidence type="ECO:0000256" key="3">
    <source>
        <dbReference type="ARBA" id="ARBA00023002"/>
    </source>
</evidence>
<comment type="similarity">
    <text evidence="4">Belongs to the zinc-containing alcohol dehydrogenase family.</text>
</comment>
<dbReference type="SUPFAM" id="SSF51735">
    <property type="entry name" value="NAD(P)-binding Rossmann-fold domains"/>
    <property type="match status" value="1"/>
</dbReference>
<dbReference type="GO" id="GO:0008270">
    <property type="term" value="F:zinc ion binding"/>
    <property type="evidence" value="ECO:0007669"/>
    <property type="project" value="InterPro"/>
</dbReference>
<keyword evidence="2 4" id="KW-0862">Zinc</keyword>
<evidence type="ECO:0000259" key="5">
    <source>
        <dbReference type="Pfam" id="PF00107"/>
    </source>
</evidence>
<dbReference type="InterPro" id="IPR011032">
    <property type="entry name" value="GroES-like_sf"/>
</dbReference>
<sequence length="404" mass="42947">MTGTMLAITLSADWEPREGARLTSNELAGHFAGDARQVWRNPHFQLGQRPLPRIDAPGDVIVKVHRAGIARSNCKMGDSDAEGYVLLPYRMRLPLIPGHEIAGEIVEKGTAVRHLQVGDPVAIQALQPCGSCRACLQGKPNQCLETGFSGFTSDGGMAQYFVTSARFVHSLLPVAERFGFDRAMDVGAVCEPAAMAYVGLFRQAGGFLPGATIAIFGCGPIGLSCVSLARCAGAAKIVAFDRTQNRLRHALALGADMAVNVRDAADQENGVSEALLEFSGGMGIDLVIEATGDAWNLFPQFEKALAIGAKVVSLGVERKPMPISLFPYQETGAWLTGTMGHIGGFEPLIALHASERMDLSTIIDARFDLANGLQALQVASRFDEAKVVLLPHAEPASIGDAQAI</sequence>
<evidence type="ECO:0000259" key="6">
    <source>
        <dbReference type="Pfam" id="PF08240"/>
    </source>
</evidence>
<evidence type="ECO:0008006" key="9">
    <source>
        <dbReference type="Google" id="ProtNLM"/>
    </source>
</evidence>
<protein>
    <recommendedName>
        <fullName evidence="9">Alcohol dehydrogenase</fullName>
    </recommendedName>
</protein>
<dbReference type="Gene3D" id="3.90.180.10">
    <property type="entry name" value="Medium-chain alcohol dehydrogenases, catalytic domain"/>
    <property type="match status" value="1"/>
</dbReference>
<feature type="domain" description="Alcohol dehydrogenase-like N-terminal" evidence="6">
    <location>
        <begin position="57"/>
        <end position="170"/>
    </location>
</feature>
<dbReference type="PANTHER" id="PTHR43401:SF5">
    <property type="entry name" value="ALCOHOL DEHYDROGENASE-RELATED"/>
    <property type="match status" value="1"/>
</dbReference>
<dbReference type="InterPro" id="IPR036291">
    <property type="entry name" value="NAD(P)-bd_dom_sf"/>
</dbReference>
<dbReference type="AlphaFoldDB" id="A0A560IW52"/>
<dbReference type="PANTHER" id="PTHR43401">
    <property type="entry name" value="L-THREONINE 3-DEHYDROGENASE"/>
    <property type="match status" value="1"/>
</dbReference>
<evidence type="ECO:0000313" key="7">
    <source>
        <dbReference type="EMBL" id="TWB60670.1"/>
    </source>
</evidence>
<dbReference type="GO" id="GO:0016491">
    <property type="term" value="F:oxidoreductase activity"/>
    <property type="evidence" value="ECO:0007669"/>
    <property type="project" value="UniProtKB-KW"/>
</dbReference>
<comment type="cofactor">
    <cofactor evidence="4">
        <name>Zn(2+)</name>
        <dbReference type="ChEBI" id="CHEBI:29105"/>
    </cofactor>
</comment>
<keyword evidence="3" id="KW-0560">Oxidoreductase</keyword>
<evidence type="ECO:0000256" key="4">
    <source>
        <dbReference type="RuleBase" id="RU361277"/>
    </source>
</evidence>
<name>A0A560IW52_9PROT</name>
<evidence type="ECO:0000256" key="1">
    <source>
        <dbReference type="ARBA" id="ARBA00022723"/>
    </source>
</evidence>
<dbReference type="InterPro" id="IPR002328">
    <property type="entry name" value="ADH_Zn_CS"/>
</dbReference>
<dbReference type="Pfam" id="PF08240">
    <property type="entry name" value="ADH_N"/>
    <property type="match status" value="1"/>
</dbReference>
<dbReference type="OrthoDB" id="9809185at2"/>
<dbReference type="InterPro" id="IPR050129">
    <property type="entry name" value="Zn_alcohol_dh"/>
</dbReference>
<proteinExistence type="inferred from homology"/>
<accession>A0A560IW52</accession>
<dbReference type="InterPro" id="IPR013149">
    <property type="entry name" value="ADH-like_C"/>
</dbReference>
<dbReference type="Gene3D" id="3.40.50.720">
    <property type="entry name" value="NAD(P)-binding Rossmann-like Domain"/>
    <property type="match status" value="1"/>
</dbReference>
<organism evidence="7 8">
    <name type="scientific">Nitrospirillum amazonense</name>
    <dbReference type="NCBI Taxonomy" id="28077"/>
    <lineage>
        <taxon>Bacteria</taxon>
        <taxon>Pseudomonadati</taxon>
        <taxon>Pseudomonadota</taxon>
        <taxon>Alphaproteobacteria</taxon>
        <taxon>Rhodospirillales</taxon>
        <taxon>Azospirillaceae</taxon>
        <taxon>Nitrospirillum</taxon>
    </lineage>
</organism>